<evidence type="ECO:0000313" key="2">
    <source>
        <dbReference type="Proteomes" id="UP000585474"/>
    </source>
</evidence>
<name>A0A7J0DNS9_9ERIC</name>
<dbReference type="AlphaFoldDB" id="A0A7J0DNS9"/>
<proteinExistence type="predicted"/>
<keyword evidence="2" id="KW-1185">Reference proteome</keyword>
<gene>
    <name evidence="1" type="ORF">Acr_00g0061910</name>
</gene>
<reference evidence="2" key="1">
    <citation type="submission" date="2019-07" db="EMBL/GenBank/DDBJ databases">
        <title>De Novo Assembly of kiwifruit Actinidia rufa.</title>
        <authorList>
            <person name="Sugita-Konishi S."/>
            <person name="Sato K."/>
            <person name="Mori E."/>
            <person name="Abe Y."/>
            <person name="Kisaki G."/>
            <person name="Hamano K."/>
            <person name="Suezawa K."/>
            <person name="Otani M."/>
            <person name="Fukuda T."/>
            <person name="Manabe T."/>
            <person name="Gomi K."/>
            <person name="Tabuchi M."/>
            <person name="Akimitsu K."/>
            <person name="Kataoka I."/>
        </authorList>
    </citation>
    <scope>NUCLEOTIDE SEQUENCE [LARGE SCALE GENOMIC DNA]</scope>
    <source>
        <strain evidence="2">cv. Fuchu</strain>
    </source>
</reference>
<dbReference type="Proteomes" id="UP000585474">
    <property type="component" value="Unassembled WGS sequence"/>
</dbReference>
<accession>A0A7J0DNS9</accession>
<evidence type="ECO:0000313" key="1">
    <source>
        <dbReference type="EMBL" id="GFS39251.1"/>
    </source>
</evidence>
<organism evidence="1 2">
    <name type="scientific">Actinidia rufa</name>
    <dbReference type="NCBI Taxonomy" id="165716"/>
    <lineage>
        <taxon>Eukaryota</taxon>
        <taxon>Viridiplantae</taxon>
        <taxon>Streptophyta</taxon>
        <taxon>Embryophyta</taxon>
        <taxon>Tracheophyta</taxon>
        <taxon>Spermatophyta</taxon>
        <taxon>Magnoliopsida</taxon>
        <taxon>eudicotyledons</taxon>
        <taxon>Gunneridae</taxon>
        <taxon>Pentapetalae</taxon>
        <taxon>asterids</taxon>
        <taxon>Ericales</taxon>
        <taxon>Actinidiaceae</taxon>
        <taxon>Actinidia</taxon>
    </lineage>
</organism>
<protein>
    <submittedName>
        <fullName evidence="1">Uncharacterized protein</fullName>
    </submittedName>
</protein>
<sequence length="93" mass="10336">MEEENSQGDQDGILLFMNNTPKEVLPKTHLSSDLYLSYLLDGPASSVSKDYYYDSMNVDSMACEASSSGKKAMDLMEMVVASQLSLGGNWQYY</sequence>
<dbReference type="EMBL" id="BJWL01000324">
    <property type="protein sequence ID" value="GFS39251.1"/>
    <property type="molecule type" value="Genomic_DNA"/>
</dbReference>
<comment type="caution">
    <text evidence="1">The sequence shown here is derived from an EMBL/GenBank/DDBJ whole genome shotgun (WGS) entry which is preliminary data.</text>
</comment>